<dbReference type="GO" id="GO:0140359">
    <property type="term" value="F:ABC-type transporter activity"/>
    <property type="evidence" value="ECO:0007669"/>
    <property type="project" value="InterPro"/>
</dbReference>
<feature type="transmembrane region" description="Helical" evidence="1">
    <location>
        <begin position="65"/>
        <end position="88"/>
    </location>
</feature>
<feature type="transmembrane region" description="Helical" evidence="1">
    <location>
        <begin position="148"/>
        <end position="169"/>
    </location>
</feature>
<dbReference type="GO" id="GO:0005886">
    <property type="term" value="C:plasma membrane"/>
    <property type="evidence" value="ECO:0007669"/>
    <property type="project" value="UniProtKB-SubCell"/>
</dbReference>
<feature type="transmembrane region" description="Helical" evidence="1">
    <location>
        <begin position="20"/>
        <end position="45"/>
    </location>
</feature>
<dbReference type="OrthoDB" id="609779at2"/>
<dbReference type="PROSITE" id="PS51257">
    <property type="entry name" value="PROKAR_LIPOPROTEIN"/>
    <property type="match status" value="1"/>
</dbReference>
<dbReference type="AlphaFoldDB" id="A0A3S9VS49"/>
<keyword evidence="1" id="KW-0472">Membrane</keyword>
<sequence>MKAIKRIALTELQTMFYSPIAWFILIIFTFQACMAFVDVFNGYVVAQELGRSVRNVTLGTFANPWNNGIFIVMQSYLYLYIPLLTMGIMSRELSSGSIKLLYSSPVTNFQIVVGKYIAIMTYALVMIGVLALFVIYGVCFVHKFDLPAVLIGLLGLYLLIGAYGAIGLFMSSLTSYQVVAAMGTFAIFAVLNYIGGMWQDIALVRDITYWLSIRGRSGEFINGLLCSEEVIYFLVVIVLFLTFTIIRLTVIREKRKLLVSASWYFSAIFIAVLIGYFSSRPSLMFFYDATRTKVNTLTPNSQEIVSKMEGGMTITTYANILDEDRYLWYGFPKSELNDIKRFEQYVRFKPDIKMKYVRYYAKGNNEEALDKRYPTLNDRERMVKIAQNYGVDSSIYLDVNQVTQLEDLSGENYRFVRVLERENGRKTFLRIYDDMYVHPFETEISAAFKRLVMDLPQVGFVGGHGERDCIKQGDRDYNRFAQDKVFRYSLINQGFDFRQVTLDKPVPEDISILVIADVREQLPELHRKNLDAYIARGGNLLIAGEAKRQEYMNPLVEQFGVRFMPGRLVSPSENFQADFIISKVTKEGAELMYQLNEMRKYGYVGTMPSVVGLDLPEVENKGFKTTVLLTTDSLKKVWNEIETIDFVDDTVRLNPAVGEVELNKVPTMVALSRNVGDKEQKIIILGDADCLSNGEISISRKKVRASNYSLITSSFFWMSDDEVPIDVRRPPLPDNKVYISKGGMLVTKIVSLGIFPLGLILFAILIWVRRKGR</sequence>
<dbReference type="Pfam" id="PF09822">
    <property type="entry name" value="ABC_transp_aux"/>
    <property type="match status" value="1"/>
</dbReference>
<accession>A0A3S9VS49</accession>
<feature type="transmembrane region" description="Helical" evidence="1">
    <location>
        <begin position="109"/>
        <end position="136"/>
    </location>
</feature>
<feature type="transmembrane region" description="Helical" evidence="1">
    <location>
        <begin position="176"/>
        <end position="195"/>
    </location>
</feature>
<protein>
    <submittedName>
        <fullName evidence="3">ABC transporter</fullName>
    </submittedName>
</protein>
<name>A0A3S9VS49_9BACT</name>
<dbReference type="Proteomes" id="UP000270673">
    <property type="component" value="Chromosome"/>
</dbReference>
<dbReference type="EMBL" id="CP032819">
    <property type="protein sequence ID" value="AZS29320.1"/>
    <property type="molecule type" value="Genomic_DNA"/>
</dbReference>
<feature type="transmembrane region" description="Helical" evidence="1">
    <location>
        <begin position="749"/>
        <end position="768"/>
    </location>
</feature>
<evidence type="ECO:0000256" key="1">
    <source>
        <dbReference type="SAM" id="Phobius"/>
    </source>
</evidence>
<keyword evidence="4" id="KW-1185">Reference proteome</keyword>
<keyword evidence="1" id="KW-0812">Transmembrane</keyword>
<evidence type="ECO:0000259" key="2">
    <source>
        <dbReference type="Pfam" id="PF09822"/>
    </source>
</evidence>
<evidence type="ECO:0000313" key="3">
    <source>
        <dbReference type="EMBL" id="AZS29320.1"/>
    </source>
</evidence>
<dbReference type="KEGG" id="buy:D8S85_06925"/>
<feature type="transmembrane region" description="Helical" evidence="1">
    <location>
        <begin position="257"/>
        <end position="277"/>
    </location>
</feature>
<reference evidence="3 4" key="1">
    <citation type="submission" date="2018-10" db="EMBL/GenBank/DDBJ databases">
        <title>Butyricimonas faecalis sp. nov., isolated from human faeces and emended description of the genus Butyricimonas.</title>
        <authorList>
            <person name="Le Roy T."/>
            <person name="Van der Smissen P."/>
            <person name="Paquot A."/>
            <person name="Delzenne N."/>
            <person name="Muccioli G."/>
            <person name="Collet J.-F."/>
            <person name="Cani P.D."/>
        </authorList>
    </citation>
    <scope>NUCLEOTIDE SEQUENCE [LARGE SCALE GENOMIC DNA]</scope>
    <source>
        <strain evidence="3 4">H184</strain>
    </source>
</reference>
<organism evidence="3 4">
    <name type="scientific">Butyricimonas faecalis</name>
    <dbReference type="NCBI Taxonomy" id="2093856"/>
    <lineage>
        <taxon>Bacteria</taxon>
        <taxon>Pseudomonadati</taxon>
        <taxon>Bacteroidota</taxon>
        <taxon>Bacteroidia</taxon>
        <taxon>Bacteroidales</taxon>
        <taxon>Odoribacteraceae</taxon>
        <taxon>Butyricimonas</taxon>
    </lineage>
</organism>
<gene>
    <name evidence="3" type="ORF">D8S85_06925</name>
</gene>
<dbReference type="InterPro" id="IPR019196">
    <property type="entry name" value="ABC_transp_unknown"/>
</dbReference>
<feature type="domain" description="ABC-type uncharacterised transport system" evidence="2">
    <location>
        <begin position="456"/>
        <end position="695"/>
    </location>
</feature>
<feature type="transmembrane region" description="Helical" evidence="1">
    <location>
        <begin position="230"/>
        <end position="250"/>
    </location>
</feature>
<evidence type="ECO:0000313" key="4">
    <source>
        <dbReference type="Proteomes" id="UP000270673"/>
    </source>
</evidence>
<dbReference type="Pfam" id="PF12679">
    <property type="entry name" value="ABC2_membrane_2"/>
    <property type="match status" value="1"/>
</dbReference>
<keyword evidence="1" id="KW-1133">Transmembrane helix</keyword>
<proteinExistence type="predicted"/>
<dbReference type="RefSeq" id="WP_106480067.1">
    <property type="nucleotide sequence ID" value="NZ_CP032819.1"/>
</dbReference>